<dbReference type="PANTHER" id="PTHR19139:SF270">
    <property type="entry name" value="ENTOMOGLYCEROPORIN 1-RELATED"/>
    <property type="match status" value="1"/>
</dbReference>
<evidence type="ECO:0000313" key="8">
    <source>
        <dbReference type="Proteomes" id="UP000008792"/>
    </source>
</evidence>
<organism evidence="7 8">
    <name type="scientific">Drosophila virilis</name>
    <name type="common">Fruit fly</name>
    <dbReference type="NCBI Taxonomy" id="7244"/>
    <lineage>
        <taxon>Eukaryota</taxon>
        <taxon>Metazoa</taxon>
        <taxon>Ecdysozoa</taxon>
        <taxon>Arthropoda</taxon>
        <taxon>Hexapoda</taxon>
        <taxon>Insecta</taxon>
        <taxon>Pterygota</taxon>
        <taxon>Neoptera</taxon>
        <taxon>Endopterygota</taxon>
        <taxon>Diptera</taxon>
        <taxon>Brachycera</taxon>
        <taxon>Muscomorpha</taxon>
        <taxon>Ephydroidea</taxon>
        <taxon>Drosophilidae</taxon>
        <taxon>Drosophila</taxon>
    </lineage>
</organism>
<dbReference type="Proteomes" id="UP000008792">
    <property type="component" value="Unassembled WGS sequence"/>
</dbReference>
<dbReference type="OrthoDB" id="3222at2759"/>
<dbReference type="STRING" id="7244.B4LJL0"/>
<dbReference type="SUPFAM" id="SSF81338">
    <property type="entry name" value="Aquaporin-like"/>
    <property type="match status" value="1"/>
</dbReference>
<gene>
    <name evidence="7" type="primary">Dvir\GJ22124</name>
    <name evidence="7" type="ORF">Dvir_GJ22124</name>
</gene>
<dbReference type="GO" id="GO:0015267">
    <property type="term" value="F:channel activity"/>
    <property type="evidence" value="ECO:0007669"/>
    <property type="project" value="InterPro"/>
</dbReference>
<evidence type="ECO:0000256" key="2">
    <source>
        <dbReference type="ARBA" id="ARBA00022692"/>
    </source>
</evidence>
<keyword evidence="3 6" id="KW-1133">Transmembrane helix</keyword>
<evidence type="ECO:0000256" key="6">
    <source>
        <dbReference type="SAM" id="Phobius"/>
    </source>
</evidence>
<dbReference type="Gene3D" id="1.20.1080.10">
    <property type="entry name" value="Glycerol uptake facilitator protein"/>
    <property type="match status" value="1"/>
</dbReference>
<evidence type="ECO:0000256" key="3">
    <source>
        <dbReference type="ARBA" id="ARBA00022989"/>
    </source>
</evidence>
<evidence type="ECO:0000256" key="4">
    <source>
        <dbReference type="ARBA" id="ARBA00023136"/>
    </source>
</evidence>
<dbReference type="PANTHER" id="PTHR19139">
    <property type="entry name" value="AQUAPORIN TRANSPORTER"/>
    <property type="match status" value="1"/>
</dbReference>
<dbReference type="EMBL" id="CH940648">
    <property type="protein sequence ID" value="EDW61578.2"/>
    <property type="molecule type" value="Genomic_DNA"/>
</dbReference>
<dbReference type="eggNOG" id="KOG0223">
    <property type="taxonomic scope" value="Eukaryota"/>
</dbReference>
<comment type="similarity">
    <text evidence="5">Belongs to the MIP/aquaporin (TC 1.A.8) family.</text>
</comment>
<feature type="transmembrane region" description="Helical" evidence="6">
    <location>
        <begin position="193"/>
        <end position="215"/>
    </location>
</feature>
<name>B4LJL0_DROVI</name>
<sequence>MGNFKWDMELLKKVFAEFTGTAMILALGCTVDGTPDPMKSLAWGLIYLAAIHIFAFMSGAHLNPAVSAAATIVGVMEWQLMLCYMLAQLLGAFFGAGMAFGVQPNGVKQFCVTVPILKDYLYLGVEFLAMMLLMFAYCAIWDKRSDNAYDTMSLRIGFTIATLSFATISLGGCSLNFFRSLAPACISQQFNGLWVYFVAHLLAAVLVPVLWRFVIAEEKPEPAEG</sequence>
<dbReference type="InterPro" id="IPR034294">
    <property type="entry name" value="Aquaporin_transptr"/>
</dbReference>
<protein>
    <recommendedName>
        <fullName evidence="9">Aquaporin</fullName>
    </recommendedName>
</protein>
<feature type="transmembrane region" description="Helical" evidence="6">
    <location>
        <begin position="81"/>
        <end position="100"/>
    </location>
</feature>
<accession>B4LJL0</accession>
<proteinExistence type="inferred from homology"/>
<dbReference type="InParanoid" id="B4LJL0"/>
<feature type="transmembrane region" description="Helical" evidence="6">
    <location>
        <begin position="120"/>
        <end position="140"/>
    </location>
</feature>
<keyword evidence="2 5" id="KW-0812">Transmembrane</keyword>
<comment type="subcellular location">
    <subcellularLocation>
        <location evidence="1">Membrane</location>
        <topology evidence="1">Multi-pass membrane protein</topology>
    </subcellularLocation>
</comment>
<keyword evidence="4 6" id="KW-0472">Membrane</keyword>
<keyword evidence="5" id="KW-0813">Transport</keyword>
<feature type="transmembrane region" description="Helical" evidence="6">
    <location>
        <begin position="152"/>
        <end position="178"/>
    </location>
</feature>
<evidence type="ECO:0000256" key="1">
    <source>
        <dbReference type="ARBA" id="ARBA00004141"/>
    </source>
</evidence>
<evidence type="ECO:0000256" key="5">
    <source>
        <dbReference type="RuleBase" id="RU000477"/>
    </source>
</evidence>
<dbReference type="PROSITE" id="PS51257">
    <property type="entry name" value="PROKAR_LIPOPROTEIN"/>
    <property type="match status" value="1"/>
</dbReference>
<evidence type="ECO:0000313" key="7">
    <source>
        <dbReference type="EMBL" id="EDW61578.2"/>
    </source>
</evidence>
<evidence type="ECO:0008006" key="9">
    <source>
        <dbReference type="Google" id="ProtNLM"/>
    </source>
</evidence>
<keyword evidence="8" id="KW-1185">Reference proteome</keyword>
<dbReference type="AlphaFoldDB" id="B4LJL0"/>
<dbReference type="InterPro" id="IPR023271">
    <property type="entry name" value="Aquaporin-like"/>
</dbReference>
<dbReference type="PRINTS" id="PR00783">
    <property type="entry name" value="MINTRINSICP"/>
</dbReference>
<dbReference type="HOGENOM" id="CLU_020019_3_3_1"/>
<dbReference type="Pfam" id="PF00230">
    <property type="entry name" value="MIP"/>
    <property type="match status" value="1"/>
</dbReference>
<feature type="transmembrane region" description="Helical" evidence="6">
    <location>
        <begin position="41"/>
        <end position="60"/>
    </location>
</feature>
<dbReference type="InterPro" id="IPR000425">
    <property type="entry name" value="MIP"/>
</dbReference>
<dbReference type="KEGG" id="dvi:6626826"/>
<dbReference type="GO" id="GO:0005886">
    <property type="term" value="C:plasma membrane"/>
    <property type="evidence" value="ECO:0007669"/>
    <property type="project" value="TreeGrafter"/>
</dbReference>
<reference evidence="7 8" key="1">
    <citation type="journal article" date="2007" name="Nature">
        <title>Evolution of genes and genomes on the Drosophila phylogeny.</title>
        <authorList>
            <consortium name="Drosophila 12 Genomes Consortium"/>
            <person name="Clark A.G."/>
            <person name="Eisen M.B."/>
            <person name="Smith D.R."/>
            <person name="Bergman C.M."/>
            <person name="Oliver B."/>
            <person name="Markow T.A."/>
            <person name="Kaufman T.C."/>
            <person name="Kellis M."/>
            <person name="Gelbart W."/>
            <person name="Iyer V.N."/>
            <person name="Pollard D.A."/>
            <person name="Sackton T.B."/>
            <person name="Larracuente A.M."/>
            <person name="Singh N.D."/>
            <person name="Abad J.P."/>
            <person name="Abt D.N."/>
            <person name="Adryan B."/>
            <person name="Aguade M."/>
            <person name="Akashi H."/>
            <person name="Anderson W.W."/>
            <person name="Aquadro C.F."/>
            <person name="Ardell D.H."/>
            <person name="Arguello R."/>
            <person name="Artieri C.G."/>
            <person name="Barbash D.A."/>
            <person name="Barker D."/>
            <person name="Barsanti P."/>
            <person name="Batterham P."/>
            <person name="Batzoglou S."/>
            <person name="Begun D."/>
            <person name="Bhutkar A."/>
            <person name="Blanco E."/>
            <person name="Bosak S.A."/>
            <person name="Bradley R.K."/>
            <person name="Brand A.D."/>
            <person name="Brent M.R."/>
            <person name="Brooks A.N."/>
            <person name="Brown R.H."/>
            <person name="Butlin R.K."/>
            <person name="Caggese C."/>
            <person name="Calvi B.R."/>
            <person name="Bernardo de Carvalho A."/>
            <person name="Caspi A."/>
            <person name="Castrezana S."/>
            <person name="Celniker S.E."/>
            <person name="Chang J.L."/>
            <person name="Chapple C."/>
            <person name="Chatterji S."/>
            <person name="Chinwalla A."/>
            <person name="Civetta A."/>
            <person name="Clifton S.W."/>
            <person name="Comeron J.M."/>
            <person name="Costello J.C."/>
            <person name="Coyne J.A."/>
            <person name="Daub J."/>
            <person name="David R.G."/>
            <person name="Delcher A.L."/>
            <person name="Delehaunty K."/>
            <person name="Do C.B."/>
            <person name="Ebling H."/>
            <person name="Edwards K."/>
            <person name="Eickbush T."/>
            <person name="Evans J.D."/>
            <person name="Filipski A."/>
            <person name="Findeiss S."/>
            <person name="Freyhult E."/>
            <person name="Fulton L."/>
            <person name="Fulton R."/>
            <person name="Garcia A.C."/>
            <person name="Gardiner A."/>
            <person name="Garfield D.A."/>
            <person name="Garvin B.E."/>
            <person name="Gibson G."/>
            <person name="Gilbert D."/>
            <person name="Gnerre S."/>
            <person name="Godfrey J."/>
            <person name="Good R."/>
            <person name="Gotea V."/>
            <person name="Gravely B."/>
            <person name="Greenberg A.J."/>
            <person name="Griffiths-Jones S."/>
            <person name="Gross S."/>
            <person name="Guigo R."/>
            <person name="Gustafson E.A."/>
            <person name="Haerty W."/>
            <person name="Hahn M.W."/>
            <person name="Halligan D.L."/>
            <person name="Halpern A.L."/>
            <person name="Halter G.M."/>
            <person name="Han M.V."/>
            <person name="Heger A."/>
            <person name="Hillier L."/>
            <person name="Hinrichs A.S."/>
            <person name="Holmes I."/>
            <person name="Hoskins R.A."/>
            <person name="Hubisz M.J."/>
            <person name="Hultmark D."/>
            <person name="Huntley M.A."/>
            <person name="Jaffe D.B."/>
            <person name="Jagadeeshan S."/>
            <person name="Jeck W.R."/>
            <person name="Johnson J."/>
            <person name="Jones C.D."/>
            <person name="Jordan W.C."/>
            <person name="Karpen G.H."/>
            <person name="Kataoka E."/>
            <person name="Keightley P.D."/>
            <person name="Kheradpour P."/>
            <person name="Kirkness E.F."/>
            <person name="Koerich L.B."/>
            <person name="Kristiansen K."/>
            <person name="Kudrna D."/>
            <person name="Kulathinal R.J."/>
            <person name="Kumar S."/>
            <person name="Kwok R."/>
            <person name="Lander E."/>
            <person name="Langley C.H."/>
            <person name="Lapoint R."/>
            <person name="Lazzaro B.P."/>
            <person name="Lee S.J."/>
            <person name="Levesque L."/>
            <person name="Li R."/>
            <person name="Lin C.F."/>
            <person name="Lin M.F."/>
            <person name="Lindblad-Toh K."/>
            <person name="Llopart A."/>
            <person name="Long M."/>
            <person name="Low L."/>
            <person name="Lozovsky E."/>
            <person name="Lu J."/>
            <person name="Luo M."/>
            <person name="Machado C.A."/>
            <person name="Makalowski W."/>
            <person name="Marzo M."/>
            <person name="Matsuda M."/>
            <person name="Matzkin L."/>
            <person name="McAllister B."/>
            <person name="McBride C.S."/>
            <person name="McKernan B."/>
            <person name="McKernan K."/>
            <person name="Mendez-Lago M."/>
            <person name="Minx P."/>
            <person name="Mollenhauer M.U."/>
            <person name="Montooth K."/>
            <person name="Mount S.M."/>
            <person name="Mu X."/>
            <person name="Myers E."/>
            <person name="Negre B."/>
            <person name="Newfeld S."/>
            <person name="Nielsen R."/>
            <person name="Noor M.A."/>
            <person name="O'Grady P."/>
            <person name="Pachter L."/>
            <person name="Papaceit M."/>
            <person name="Parisi M.J."/>
            <person name="Parisi M."/>
            <person name="Parts L."/>
            <person name="Pedersen J.S."/>
            <person name="Pesole G."/>
            <person name="Phillippy A.M."/>
            <person name="Ponting C.P."/>
            <person name="Pop M."/>
            <person name="Porcelli D."/>
            <person name="Powell J.R."/>
            <person name="Prohaska S."/>
            <person name="Pruitt K."/>
            <person name="Puig M."/>
            <person name="Quesneville H."/>
            <person name="Ram K.R."/>
            <person name="Rand D."/>
            <person name="Rasmussen M.D."/>
            <person name="Reed L.K."/>
            <person name="Reenan R."/>
            <person name="Reily A."/>
            <person name="Remington K.A."/>
            <person name="Rieger T.T."/>
            <person name="Ritchie M.G."/>
            <person name="Robin C."/>
            <person name="Rogers Y.H."/>
            <person name="Rohde C."/>
            <person name="Rozas J."/>
            <person name="Rubenfield M.J."/>
            <person name="Ruiz A."/>
            <person name="Russo S."/>
            <person name="Salzberg S.L."/>
            <person name="Sanchez-Gracia A."/>
            <person name="Saranga D.J."/>
            <person name="Sato H."/>
            <person name="Schaeffer S.W."/>
            <person name="Schatz M.C."/>
            <person name="Schlenke T."/>
            <person name="Schwartz R."/>
            <person name="Segarra C."/>
            <person name="Singh R.S."/>
            <person name="Sirot L."/>
            <person name="Sirota M."/>
            <person name="Sisneros N.B."/>
            <person name="Smith C.D."/>
            <person name="Smith T.F."/>
            <person name="Spieth J."/>
            <person name="Stage D.E."/>
            <person name="Stark A."/>
            <person name="Stephan W."/>
            <person name="Strausberg R.L."/>
            <person name="Strempel S."/>
            <person name="Sturgill D."/>
            <person name="Sutton G."/>
            <person name="Sutton G.G."/>
            <person name="Tao W."/>
            <person name="Teichmann S."/>
            <person name="Tobari Y.N."/>
            <person name="Tomimura Y."/>
            <person name="Tsolas J.M."/>
            <person name="Valente V.L."/>
            <person name="Venter E."/>
            <person name="Venter J.C."/>
            <person name="Vicario S."/>
            <person name="Vieira F.G."/>
            <person name="Vilella A.J."/>
            <person name="Villasante A."/>
            <person name="Walenz B."/>
            <person name="Wang J."/>
            <person name="Wasserman M."/>
            <person name="Watts T."/>
            <person name="Wilson D."/>
            <person name="Wilson R.K."/>
            <person name="Wing R.A."/>
            <person name="Wolfner M.F."/>
            <person name="Wong A."/>
            <person name="Wong G.K."/>
            <person name="Wu C.I."/>
            <person name="Wu G."/>
            <person name="Yamamoto D."/>
            <person name="Yang H.P."/>
            <person name="Yang S.P."/>
            <person name="Yorke J.A."/>
            <person name="Yoshida K."/>
            <person name="Zdobnov E."/>
            <person name="Zhang P."/>
            <person name="Zhang Y."/>
            <person name="Zimin A.V."/>
            <person name="Baldwin J."/>
            <person name="Abdouelleil A."/>
            <person name="Abdulkadir J."/>
            <person name="Abebe A."/>
            <person name="Abera B."/>
            <person name="Abreu J."/>
            <person name="Acer S.C."/>
            <person name="Aftuck L."/>
            <person name="Alexander A."/>
            <person name="An P."/>
            <person name="Anderson E."/>
            <person name="Anderson S."/>
            <person name="Arachi H."/>
            <person name="Azer M."/>
            <person name="Bachantsang P."/>
            <person name="Barry A."/>
            <person name="Bayul T."/>
            <person name="Berlin A."/>
            <person name="Bessette D."/>
            <person name="Bloom T."/>
            <person name="Blye J."/>
            <person name="Boguslavskiy L."/>
            <person name="Bonnet C."/>
            <person name="Boukhgalter B."/>
            <person name="Bourzgui I."/>
            <person name="Brown A."/>
            <person name="Cahill P."/>
            <person name="Channer S."/>
            <person name="Cheshatsang Y."/>
            <person name="Chuda L."/>
            <person name="Citroen M."/>
            <person name="Collymore A."/>
            <person name="Cooke P."/>
            <person name="Costello M."/>
            <person name="D'Aco K."/>
            <person name="Daza R."/>
            <person name="De Haan G."/>
            <person name="DeGray S."/>
            <person name="DeMaso C."/>
            <person name="Dhargay N."/>
            <person name="Dooley K."/>
            <person name="Dooley E."/>
            <person name="Doricent M."/>
            <person name="Dorje P."/>
            <person name="Dorjee K."/>
            <person name="Dupes A."/>
            <person name="Elong R."/>
            <person name="Falk J."/>
            <person name="Farina A."/>
            <person name="Faro S."/>
            <person name="Ferguson D."/>
            <person name="Fisher S."/>
            <person name="Foley C.D."/>
            <person name="Franke A."/>
            <person name="Friedrich D."/>
            <person name="Gadbois L."/>
            <person name="Gearin G."/>
            <person name="Gearin C.R."/>
            <person name="Giannoukos G."/>
            <person name="Goode T."/>
            <person name="Graham J."/>
            <person name="Grandbois E."/>
            <person name="Grewal S."/>
            <person name="Gyaltsen K."/>
            <person name="Hafez N."/>
            <person name="Hagos B."/>
            <person name="Hall J."/>
            <person name="Henson C."/>
            <person name="Hollinger A."/>
            <person name="Honan T."/>
            <person name="Huard M.D."/>
            <person name="Hughes L."/>
            <person name="Hurhula B."/>
            <person name="Husby M.E."/>
            <person name="Kamat A."/>
            <person name="Kanga B."/>
            <person name="Kashin S."/>
            <person name="Khazanovich D."/>
            <person name="Kisner P."/>
            <person name="Lance K."/>
            <person name="Lara M."/>
            <person name="Lee W."/>
            <person name="Lennon N."/>
            <person name="Letendre F."/>
            <person name="LeVine R."/>
            <person name="Lipovsky A."/>
            <person name="Liu X."/>
            <person name="Liu J."/>
            <person name="Liu S."/>
            <person name="Lokyitsang T."/>
            <person name="Lokyitsang Y."/>
            <person name="Lubonja R."/>
            <person name="Lui A."/>
            <person name="MacDonald P."/>
            <person name="Magnisalis V."/>
            <person name="Maru K."/>
            <person name="Matthews C."/>
            <person name="McCusker W."/>
            <person name="McDonough S."/>
            <person name="Mehta T."/>
            <person name="Meldrim J."/>
            <person name="Meneus L."/>
            <person name="Mihai O."/>
            <person name="Mihalev A."/>
            <person name="Mihova T."/>
            <person name="Mittelman R."/>
            <person name="Mlenga V."/>
            <person name="Montmayeur A."/>
            <person name="Mulrain L."/>
            <person name="Navidi A."/>
            <person name="Naylor J."/>
            <person name="Negash T."/>
            <person name="Nguyen T."/>
            <person name="Nguyen N."/>
            <person name="Nicol R."/>
            <person name="Norbu C."/>
            <person name="Norbu N."/>
            <person name="Novod N."/>
            <person name="O'Neill B."/>
            <person name="Osman S."/>
            <person name="Markiewicz E."/>
            <person name="Oyono O.L."/>
            <person name="Patti C."/>
            <person name="Phunkhang P."/>
            <person name="Pierre F."/>
            <person name="Priest M."/>
            <person name="Raghuraman S."/>
            <person name="Rege F."/>
            <person name="Reyes R."/>
            <person name="Rise C."/>
            <person name="Rogov P."/>
            <person name="Ross K."/>
            <person name="Ryan E."/>
            <person name="Settipalli S."/>
            <person name="Shea T."/>
            <person name="Sherpa N."/>
            <person name="Shi L."/>
            <person name="Shih D."/>
            <person name="Sparrow T."/>
            <person name="Spaulding J."/>
            <person name="Stalker J."/>
            <person name="Stange-Thomann N."/>
            <person name="Stavropoulos S."/>
            <person name="Stone C."/>
            <person name="Strader C."/>
            <person name="Tesfaye S."/>
            <person name="Thomson T."/>
            <person name="Thoulutsang Y."/>
            <person name="Thoulutsang D."/>
            <person name="Topham K."/>
            <person name="Topping I."/>
            <person name="Tsamla T."/>
            <person name="Vassiliev H."/>
            <person name="Vo A."/>
            <person name="Wangchuk T."/>
            <person name="Wangdi T."/>
            <person name="Weiand M."/>
            <person name="Wilkinson J."/>
            <person name="Wilson A."/>
            <person name="Yadav S."/>
            <person name="Young G."/>
            <person name="Yu Q."/>
            <person name="Zembek L."/>
            <person name="Zhong D."/>
            <person name="Zimmer A."/>
            <person name="Zwirko Z."/>
            <person name="Jaffe D.B."/>
            <person name="Alvarez P."/>
            <person name="Brockman W."/>
            <person name="Butler J."/>
            <person name="Chin C."/>
            <person name="Gnerre S."/>
            <person name="Grabherr M."/>
            <person name="Kleber M."/>
            <person name="Mauceli E."/>
            <person name="MacCallum I."/>
        </authorList>
    </citation>
    <scope>NUCLEOTIDE SEQUENCE [LARGE SCALE GENOMIC DNA]</scope>
    <source>
        <strain evidence="8">Tucson 15010-1051.87</strain>
    </source>
</reference>